<sequence length="136" mass="15047">QIGKGAYTTPGAGQWPGSATDWFCVITAEKGALERVSKAWVPKFDGETELWFKADDVVNNYIERLESSWDPAKTLRMSIIDGRGWNDVQMVIPPGLLNSNGGAMGIAASCREKLADMPTEVVNYDTWHENIKGNRE</sequence>
<proteinExistence type="predicted"/>
<dbReference type="Proteomes" id="UP000305067">
    <property type="component" value="Unassembled WGS sequence"/>
</dbReference>
<keyword evidence="2" id="KW-1185">Reference proteome</keyword>
<accession>A0A5C3R2J6</accession>
<dbReference type="AlphaFoldDB" id="A0A5C3R2J6"/>
<dbReference type="EMBL" id="ML178817">
    <property type="protein sequence ID" value="TFL04954.1"/>
    <property type="molecule type" value="Genomic_DNA"/>
</dbReference>
<protein>
    <submittedName>
        <fullName evidence="1">Uncharacterized protein</fullName>
    </submittedName>
</protein>
<dbReference type="InterPro" id="IPR045564">
    <property type="entry name" value="DUF5910"/>
</dbReference>
<dbReference type="OrthoDB" id="4540223at2759"/>
<dbReference type="Pfam" id="PF19287">
    <property type="entry name" value="DUF5910"/>
    <property type="match status" value="1"/>
</dbReference>
<name>A0A5C3R2J6_9AGAR</name>
<reference evidence="1 2" key="1">
    <citation type="journal article" date="2019" name="Nat. Ecol. Evol.">
        <title>Megaphylogeny resolves global patterns of mushroom evolution.</title>
        <authorList>
            <person name="Varga T."/>
            <person name="Krizsan K."/>
            <person name="Foldi C."/>
            <person name="Dima B."/>
            <person name="Sanchez-Garcia M."/>
            <person name="Sanchez-Ramirez S."/>
            <person name="Szollosi G.J."/>
            <person name="Szarkandi J.G."/>
            <person name="Papp V."/>
            <person name="Albert L."/>
            <person name="Andreopoulos W."/>
            <person name="Angelini C."/>
            <person name="Antonin V."/>
            <person name="Barry K.W."/>
            <person name="Bougher N.L."/>
            <person name="Buchanan P."/>
            <person name="Buyck B."/>
            <person name="Bense V."/>
            <person name="Catcheside P."/>
            <person name="Chovatia M."/>
            <person name="Cooper J."/>
            <person name="Damon W."/>
            <person name="Desjardin D."/>
            <person name="Finy P."/>
            <person name="Geml J."/>
            <person name="Haridas S."/>
            <person name="Hughes K."/>
            <person name="Justo A."/>
            <person name="Karasinski D."/>
            <person name="Kautmanova I."/>
            <person name="Kiss B."/>
            <person name="Kocsube S."/>
            <person name="Kotiranta H."/>
            <person name="LaButti K.M."/>
            <person name="Lechner B.E."/>
            <person name="Liimatainen K."/>
            <person name="Lipzen A."/>
            <person name="Lukacs Z."/>
            <person name="Mihaltcheva S."/>
            <person name="Morgado L.N."/>
            <person name="Niskanen T."/>
            <person name="Noordeloos M.E."/>
            <person name="Ohm R.A."/>
            <person name="Ortiz-Santana B."/>
            <person name="Ovrebo C."/>
            <person name="Racz N."/>
            <person name="Riley R."/>
            <person name="Savchenko A."/>
            <person name="Shiryaev A."/>
            <person name="Soop K."/>
            <person name="Spirin V."/>
            <person name="Szebenyi C."/>
            <person name="Tomsovsky M."/>
            <person name="Tulloss R.E."/>
            <person name="Uehling J."/>
            <person name="Grigoriev I.V."/>
            <person name="Vagvolgyi C."/>
            <person name="Papp T."/>
            <person name="Martin F.M."/>
            <person name="Miettinen O."/>
            <person name="Hibbett D.S."/>
            <person name="Nagy L.G."/>
        </authorList>
    </citation>
    <scope>NUCLEOTIDE SEQUENCE [LARGE SCALE GENOMIC DNA]</scope>
    <source>
        <strain evidence="1 2">CBS 309.79</strain>
    </source>
</reference>
<gene>
    <name evidence="1" type="ORF">BDV98DRAFT_501487</name>
</gene>
<feature type="non-terminal residue" evidence="1">
    <location>
        <position position="1"/>
    </location>
</feature>
<organism evidence="1 2">
    <name type="scientific">Pterulicium gracile</name>
    <dbReference type="NCBI Taxonomy" id="1884261"/>
    <lineage>
        <taxon>Eukaryota</taxon>
        <taxon>Fungi</taxon>
        <taxon>Dikarya</taxon>
        <taxon>Basidiomycota</taxon>
        <taxon>Agaricomycotina</taxon>
        <taxon>Agaricomycetes</taxon>
        <taxon>Agaricomycetidae</taxon>
        <taxon>Agaricales</taxon>
        <taxon>Pleurotineae</taxon>
        <taxon>Pterulaceae</taxon>
        <taxon>Pterulicium</taxon>
    </lineage>
</organism>
<evidence type="ECO:0000313" key="2">
    <source>
        <dbReference type="Proteomes" id="UP000305067"/>
    </source>
</evidence>
<evidence type="ECO:0000313" key="1">
    <source>
        <dbReference type="EMBL" id="TFL04954.1"/>
    </source>
</evidence>